<name>A0A5B7DHX5_PORTR</name>
<evidence type="ECO:0000259" key="3">
    <source>
        <dbReference type="PROSITE" id="PS50235"/>
    </source>
</evidence>
<keyword evidence="4" id="KW-0378">Hydrolase</keyword>
<dbReference type="EMBL" id="VSRR010000911">
    <property type="protein sequence ID" value="MPC20794.1"/>
    <property type="molecule type" value="Genomic_DNA"/>
</dbReference>
<dbReference type="AlphaFoldDB" id="A0A5B7DHX5"/>
<dbReference type="InterPro" id="IPR018200">
    <property type="entry name" value="USP_CS"/>
</dbReference>
<dbReference type="GO" id="GO:0016579">
    <property type="term" value="P:protein deubiquitination"/>
    <property type="evidence" value="ECO:0007669"/>
    <property type="project" value="InterPro"/>
</dbReference>
<dbReference type="InterPro" id="IPR050185">
    <property type="entry name" value="Ub_carboxyl-term_hydrolase"/>
</dbReference>
<dbReference type="InterPro" id="IPR028889">
    <property type="entry name" value="USP"/>
</dbReference>
<dbReference type="PANTHER" id="PTHR21646:SF46">
    <property type="entry name" value="UBIQUITIN CARBOXYL-TERMINAL HYDROLASE"/>
    <property type="match status" value="1"/>
</dbReference>
<dbReference type="Pfam" id="PF00443">
    <property type="entry name" value="UCH"/>
    <property type="match status" value="1"/>
</dbReference>
<keyword evidence="5" id="KW-1185">Reference proteome</keyword>
<gene>
    <name evidence="4" type="primary">Usp8</name>
    <name evidence="4" type="ORF">E2C01_013753</name>
</gene>
<organism evidence="4 5">
    <name type="scientific">Portunus trituberculatus</name>
    <name type="common">Swimming crab</name>
    <name type="synonym">Neptunus trituberculatus</name>
    <dbReference type="NCBI Taxonomy" id="210409"/>
    <lineage>
        <taxon>Eukaryota</taxon>
        <taxon>Metazoa</taxon>
        <taxon>Ecdysozoa</taxon>
        <taxon>Arthropoda</taxon>
        <taxon>Crustacea</taxon>
        <taxon>Multicrustacea</taxon>
        <taxon>Malacostraca</taxon>
        <taxon>Eumalacostraca</taxon>
        <taxon>Eucarida</taxon>
        <taxon>Decapoda</taxon>
        <taxon>Pleocyemata</taxon>
        <taxon>Brachyura</taxon>
        <taxon>Eubrachyura</taxon>
        <taxon>Portunoidea</taxon>
        <taxon>Portunidae</taxon>
        <taxon>Portuninae</taxon>
        <taxon>Portunus</taxon>
    </lineage>
</organism>
<proteinExistence type="predicted"/>
<dbReference type="EC" id="3.4.19.12" evidence="2"/>
<comment type="catalytic activity">
    <reaction evidence="1">
        <text>Thiol-dependent hydrolysis of ester, thioester, amide, peptide and isopeptide bonds formed by the C-terminal Gly of ubiquitin (a 76-residue protein attached to proteins as an intracellular targeting signal).</text>
        <dbReference type="EC" id="3.4.19.12"/>
    </reaction>
</comment>
<reference evidence="4 5" key="1">
    <citation type="submission" date="2019-05" db="EMBL/GenBank/DDBJ databases">
        <title>Another draft genome of Portunus trituberculatus and its Hox gene families provides insights of decapod evolution.</title>
        <authorList>
            <person name="Jeong J.-H."/>
            <person name="Song I."/>
            <person name="Kim S."/>
            <person name="Choi T."/>
            <person name="Kim D."/>
            <person name="Ryu S."/>
            <person name="Kim W."/>
        </authorList>
    </citation>
    <scope>NUCLEOTIDE SEQUENCE [LARGE SCALE GENOMIC DNA]</scope>
    <source>
        <tissue evidence="4">Muscle</tissue>
    </source>
</reference>
<accession>A0A5B7DHX5</accession>
<evidence type="ECO:0000313" key="5">
    <source>
        <dbReference type="Proteomes" id="UP000324222"/>
    </source>
</evidence>
<dbReference type="PROSITE" id="PS00973">
    <property type="entry name" value="USP_2"/>
    <property type="match status" value="1"/>
</dbReference>
<dbReference type="InterPro" id="IPR038765">
    <property type="entry name" value="Papain-like_cys_pep_sf"/>
</dbReference>
<dbReference type="GO" id="GO:0004843">
    <property type="term" value="F:cysteine-type deubiquitinase activity"/>
    <property type="evidence" value="ECO:0007669"/>
    <property type="project" value="UniProtKB-EC"/>
</dbReference>
<dbReference type="Proteomes" id="UP000324222">
    <property type="component" value="Unassembled WGS sequence"/>
</dbReference>
<dbReference type="PROSITE" id="PS50235">
    <property type="entry name" value="USP_3"/>
    <property type="match status" value="1"/>
</dbReference>
<evidence type="ECO:0000256" key="1">
    <source>
        <dbReference type="ARBA" id="ARBA00000707"/>
    </source>
</evidence>
<dbReference type="PANTHER" id="PTHR21646">
    <property type="entry name" value="UBIQUITIN CARBOXYL-TERMINAL HYDROLASE"/>
    <property type="match status" value="1"/>
</dbReference>
<dbReference type="InterPro" id="IPR001394">
    <property type="entry name" value="Peptidase_C19_UCH"/>
</dbReference>
<evidence type="ECO:0000313" key="4">
    <source>
        <dbReference type="EMBL" id="MPC20794.1"/>
    </source>
</evidence>
<dbReference type="OrthoDB" id="292964at2759"/>
<evidence type="ECO:0000256" key="2">
    <source>
        <dbReference type="ARBA" id="ARBA00012759"/>
    </source>
</evidence>
<comment type="caution">
    <text evidence="4">The sequence shown here is derived from an EMBL/GenBank/DDBJ whole genome shotgun (WGS) entry which is preliminary data.</text>
</comment>
<sequence>MKKQQNFVDFPMESLDLTKYTCFNNRYTKFDLYAVCNHYGTMDGGHYTAFCRSPINNKTWYKFDDHEVYEHCSVKTSAAYLLFYEATNTSMHINNLV</sequence>
<protein>
    <recommendedName>
        <fullName evidence="2">ubiquitinyl hydrolase 1</fullName>
        <ecNumber evidence="2">3.4.19.12</ecNumber>
    </recommendedName>
</protein>
<dbReference type="Gene3D" id="3.90.70.10">
    <property type="entry name" value="Cysteine proteinases"/>
    <property type="match status" value="1"/>
</dbReference>
<dbReference type="SUPFAM" id="SSF54001">
    <property type="entry name" value="Cysteine proteinases"/>
    <property type="match status" value="1"/>
</dbReference>
<feature type="domain" description="USP" evidence="3">
    <location>
        <begin position="1"/>
        <end position="87"/>
    </location>
</feature>